<dbReference type="EMBL" id="JARUJP010000038">
    <property type="protein sequence ID" value="MDW8803046.1"/>
    <property type="molecule type" value="Genomic_DNA"/>
</dbReference>
<dbReference type="Proteomes" id="UP001281656">
    <property type="component" value="Unassembled WGS sequence"/>
</dbReference>
<reference evidence="1 2" key="1">
    <citation type="submission" date="2023-04" db="EMBL/GenBank/DDBJ databases">
        <title>Clostridium tannerae sp. nov., isolated from the fecal material of an alpaca.</title>
        <authorList>
            <person name="Miller S."/>
            <person name="Hendry M."/>
            <person name="King J."/>
            <person name="Sankaranarayanan K."/>
            <person name="Lawson P.A."/>
        </authorList>
    </citation>
    <scope>NUCLEOTIDE SEQUENCE [LARGE SCALE GENOMIC DNA]</scope>
    <source>
        <strain evidence="1 2">A1-XYC3</strain>
    </source>
</reference>
<keyword evidence="2" id="KW-1185">Reference proteome</keyword>
<protein>
    <submittedName>
        <fullName evidence="1">Uncharacterized protein</fullName>
    </submittedName>
</protein>
<gene>
    <name evidence="1" type="ORF">P8V03_18070</name>
</gene>
<accession>A0ABU4JYQ7</accession>
<organism evidence="1 2">
    <name type="scientific">Clostridium tanneri</name>
    <dbReference type="NCBI Taxonomy" id="3037988"/>
    <lineage>
        <taxon>Bacteria</taxon>
        <taxon>Bacillati</taxon>
        <taxon>Bacillota</taxon>
        <taxon>Clostridia</taxon>
        <taxon>Eubacteriales</taxon>
        <taxon>Clostridiaceae</taxon>
        <taxon>Clostridium</taxon>
    </lineage>
</organism>
<comment type="caution">
    <text evidence="1">The sequence shown here is derived from an EMBL/GenBank/DDBJ whole genome shotgun (WGS) entry which is preliminary data.</text>
</comment>
<evidence type="ECO:0000313" key="2">
    <source>
        <dbReference type="Proteomes" id="UP001281656"/>
    </source>
</evidence>
<name>A0ABU4JYQ7_9CLOT</name>
<evidence type="ECO:0000313" key="1">
    <source>
        <dbReference type="EMBL" id="MDW8803046.1"/>
    </source>
</evidence>
<sequence>MKYYTSELWRKLNSDSDEEREDAKKQWTKNSKEYGERFEKLKYKLPKRFLQIFMKEYGFHDYYLTDLQIIHETPGYRNPVKVILTITDTEKSWNIIYHGIKDIDVKYTSEPYVRPGKTKKYYDGFDIYGYNEFNEVDEETLSHEILFASGATILVSFRKISIKKVE</sequence>
<proteinExistence type="predicted"/>
<dbReference type="RefSeq" id="WP_261671689.1">
    <property type="nucleotide sequence ID" value="NZ_JARUJP010000038.1"/>
</dbReference>